<evidence type="ECO:0000256" key="1">
    <source>
        <dbReference type="SAM" id="MobiDB-lite"/>
    </source>
</evidence>
<dbReference type="InterPro" id="IPR002182">
    <property type="entry name" value="NB-ARC"/>
</dbReference>
<protein>
    <recommendedName>
        <fullName evidence="2">NB-ARC domain-containing protein</fullName>
    </recommendedName>
</protein>
<dbReference type="Proteomes" id="UP001521222">
    <property type="component" value="Unassembled WGS sequence"/>
</dbReference>
<proteinExistence type="predicted"/>
<comment type="caution">
    <text evidence="3">The sequence shown here is derived from an EMBL/GenBank/DDBJ whole genome shotgun (WGS) entry which is preliminary data.</text>
</comment>
<accession>A0ABR3R0Z0</accession>
<name>A0ABR3R0Z0_9PLEO</name>
<sequence>MTSATTFGNDNDGFQAGTIHGPVHNTFHFAPAPLETLLRLSIVIPFARDADFVERGTLLDDIRERCAPAGARIALVGLGGVGKSQLAIEHAYRTRKASPETWVLWAHGSSAARLEQSFRDITNRVKVAGRQDPQANIFKLVHDWLCDSKERWLLVLDNVDNAGFLLEAQGAGSKAAGRPLREYLPHCERGSILVTSRNEEAALKLVEQCDLIALCPMSEGQAQSLLEKKLSVRVAQEAQEDDRTTAELAAALECMPLAIVQAAAYISQRAPLCLMAKYLDEYRKSEPKRTSLLNRDEGQLRRDQEAKNSIITTWQILFEHIQRARPSAADLLSLMSFFDRQGIPKSVLQRPAKQDEGGTSREDYRGGVNSNEGADRLQSDHADNGYEDGSEDDYEDDFDDDFEDDTKDDSDEDELKDEAFQDDVTALRNFSFISINTDGTGFEMHTLVQLATRTWLAANDQHEQ</sequence>
<dbReference type="PANTHER" id="PTHR46082">
    <property type="entry name" value="ATP/GTP-BINDING PROTEIN-RELATED"/>
    <property type="match status" value="1"/>
</dbReference>
<dbReference type="PANTHER" id="PTHR46082:SF6">
    <property type="entry name" value="AAA+ ATPASE DOMAIN-CONTAINING PROTEIN-RELATED"/>
    <property type="match status" value="1"/>
</dbReference>
<evidence type="ECO:0000313" key="4">
    <source>
        <dbReference type="Proteomes" id="UP001521222"/>
    </source>
</evidence>
<feature type="region of interest" description="Disordered" evidence="1">
    <location>
        <begin position="345"/>
        <end position="415"/>
    </location>
</feature>
<gene>
    <name evidence="3" type="ORF">SLS59_007083</name>
</gene>
<keyword evidence="4" id="KW-1185">Reference proteome</keyword>
<evidence type="ECO:0000313" key="3">
    <source>
        <dbReference type="EMBL" id="KAL1598073.1"/>
    </source>
</evidence>
<reference evidence="3 4" key="1">
    <citation type="submission" date="2024-02" db="EMBL/GenBank/DDBJ databases">
        <title>De novo assembly and annotation of 12 fungi associated with fruit tree decline syndrome in Ontario, Canada.</title>
        <authorList>
            <person name="Sulman M."/>
            <person name="Ellouze W."/>
            <person name="Ilyukhin E."/>
        </authorList>
    </citation>
    <scope>NUCLEOTIDE SEQUENCE [LARGE SCALE GENOMIC DNA]</scope>
    <source>
        <strain evidence="3 4">M97-236</strain>
    </source>
</reference>
<evidence type="ECO:0000259" key="2">
    <source>
        <dbReference type="Pfam" id="PF00931"/>
    </source>
</evidence>
<feature type="domain" description="NB-ARC" evidence="2">
    <location>
        <begin position="72"/>
        <end position="229"/>
    </location>
</feature>
<dbReference type="Pfam" id="PF00931">
    <property type="entry name" value="NB-ARC"/>
    <property type="match status" value="1"/>
</dbReference>
<feature type="compositionally biased region" description="Acidic residues" evidence="1">
    <location>
        <begin position="385"/>
        <end position="415"/>
    </location>
</feature>
<dbReference type="InterPro" id="IPR027417">
    <property type="entry name" value="P-loop_NTPase"/>
</dbReference>
<feature type="compositionally biased region" description="Basic and acidic residues" evidence="1">
    <location>
        <begin position="373"/>
        <end position="384"/>
    </location>
</feature>
<organism evidence="3 4">
    <name type="scientific">Nothophoma quercina</name>
    <dbReference type="NCBI Taxonomy" id="749835"/>
    <lineage>
        <taxon>Eukaryota</taxon>
        <taxon>Fungi</taxon>
        <taxon>Dikarya</taxon>
        <taxon>Ascomycota</taxon>
        <taxon>Pezizomycotina</taxon>
        <taxon>Dothideomycetes</taxon>
        <taxon>Pleosporomycetidae</taxon>
        <taxon>Pleosporales</taxon>
        <taxon>Pleosporineae</taxon>
        <taxon>Didymellaceae</taxon>
        <taxon>Nothophoma</taxon>
    </lineage>
</organism>
<dbReference type="EMBL" id="JAKIXB020000024">
    <property type="protein sequence ID" value="KAL1598073.1"/>
    <property type="molecule type" value="Genomic_DNA"/>
</dbReference>
<dbReference type="Gene3D" id="3.40.50.300">
    <property type="entry name" value="P-loop containing nucleotide triphosphate hydrolases"/>
    <property type="match status" value="1"/>
</dbReference>
<feature type="compositionally biased region" description="Basic and acidic residues" evidence="1">
    <location>
        <begin position="352"/>
        <end position="365"/>
    </location>
</feature>
<dbReference type="SUPFAM" id="SSF52540">
    <property type="entry name" value="P-loop containing nucleoside triphosphate hydrolases"/>
    <property type="match status" value="1"/>
</dbReference>
<dbReference type="InterPro" id="IPR053137">
    <property type="entry name" value="NLR-like"/>
</dbReference>